<feature type="transmembrane region" description="Helical" evidence="12">
    <location>
        <begin position="303"/>
        <end position="323"/>
    </location>
</feature>
<dbReference type="AlphaFoldDB" id="A0A920CU24"/>
<evidence type="ECO:0000256" key="2">
    <source>
        <dbReference type="ARBA" id="ARBA00004651"/>
    </source>
</evidence>
<dbReference type="InterPro" id="IPR010559">
    <property type="entry name" value="Sig_transdc_His_kin_internal"/>
</dbReference>
<feature type="transmembrane region" description="Helical" evidence="12">
    <location>
        <begin position="21"/>
        <end position="40"/>
    </location>
</feature>
<evidence type="ECO:0000256" key="3">
    <source>
        <dbReference type="ARBA" id="ARBA00012438"/>
    </source>
</evidence>
<dbReference type="GO" id="GO:0005886">
    <property type="term" value="C:plasma membrane"/>
    <property type="evidence" value="ECO:0007669"/>
    <property type="project" value="UniProtKB-SubCell"/>
</dbReference>
<evidence type="ECO:0000256" key="8">
    <source>
        <dbReference type="ARBA" id="ARBA00022777"/>
    </source>
</evidence>
<comment type="catalytic activity">
    <reaction evidence="1">
        <text>ATP + protein L-histidine = ADP + protein N-phospho-L-histidine.</text>
        <dbReference type="EC" id="2.7.13.3"/>
    </reaction>
</comment>
<feature type="domain" description="Histidine kinase" evidence="13">
    <location>
        <begin position="487"/>
        <end position="597"/>
    </location>
</feature>
<keyword evidence="6" id="KW-0808">Transferase</keyword>
<dbReference type="InterPro" id="IPR004358">
    <property type="entry name" value="Sig_transdc_His_kin-like_C"/>
</dbReference>
<accession>A0A920CU24</accession>
<dbReference type="GO" id="GO:0005524">
    <property type="term" value="F:ATP binding"/>
    <property type="evidence" value="ECO:0007669"/>
    <property type="project" value="UniProtKB-KW"/>
</dbReference>
<dbReference type="Pfam" id="PF06580">
    <property type="entry name" value="His_kinase"/>
    <property type="match status" value="1"/>
</dbReference>
<keyword evidence="12" id="KW-0812">Transmembrane</keyword>
<keyword evidence="7" id="KW-0547">Nucleotide-binding</keyword>
<evidence type="ECO:0000259" key="13">
    <source>
        <dbReference type="PROSITE" id="PS50109"/>
    </source>
</evidence>
<dbReference type="Pfam" id="PF02518">
    <property type="entry name" value="HATPase_c"/>
    <property type="match status" value="1"/>
</dbReference>
<dbReference type="PROSITE" id="PS50885">
    <property type="entry name" value="HAMP"/>
    <property type="match status" value="1"/>
</dbReference>
<reference evidence="15 16" key="1">
    <citation type="submission" date="2021-03" db="EMBL/GenBank/DDBJ databases">
        <title>Antimicrobial resistance genes in bacteria isolated from Japanese honey, and their potential for conferring macrolide and lincosamide resistance in the American foulbrood pathogen Paenibacillus larvae.</title>
        <authorList>
            <person name="Okamoto M."/>
            <person name="Kumagai M."/>
            <person name="Kanamori H."/>
            <person name="Takamatsu D."/>
        </authorList>
    </citation>
    <scope>NUCLEOTIDE SEQUENCE [LARGE SCALE GENOMIC DNA]</scope>
    <source>
        <strain evidence="15 16">J34TS1</strain>
    </source>
</reference>
<comment type="subcellular location">
    <subcellularLocation>
        <location evidence="2">Cell membrane</location>
        <topology evidence="2">Multi-pass membrane protein</topology>
    </subcellularLocation>
</comment>
<evidence type="ECO:0000256" key="1">
    <source>
        <dbReference type="ARBA" id="ARBA00000085"/>
    </source>
</evidence>
<dbReference type="InterPro" id="IPR005467">
    <property type="entry name" value="His_kinase_dom"/>
</dbReference>
<dbReference type="Proteomes" id="UP000682811">
    <property type="component" value="Unassembled WGS sequence"/>
</dbReference>
<organism evidence="15 16">
    <name type="scientific">Paenibacillus azoreducens</name>
    <dbReference type="NCBI Taxonomy" id="116718"/>
    <lineage>
        <taxon>Bacteria</taxon>
        <taxon>Bacillati</taxon>
        <taxon>Bacillota</taxon>
        <taxon>Bacilli</taxon>
        <taxon>Bacillales</taxon>
        <taxon>Paenibacillaceae</taxon>
        <taxon>Paenibacillus</taxon>
    </lineage>
</organism>
<dbReference type="EC" id="2.7.13.3" evidence="3"/>
<evidence type="ECO:0000256" key="10">
    <source>
        <dbReference type="ARBA" id="ARBA00023012"/>
    </source>
</evidence>
<protein>
    <recommendedName>
        <fullName evidence="3">histidine kinase</fullName>
        <ecNumber evidence="3">2.7.13.3</ecNumber>
    </recommendedName>
</protein>
<dbReference type="InterPro" id="IPR050640">
    <property type="entry name" value="Bact_2-comp_sensor_kinase"/>
</dbReference>
<evidence type="ECO:0000256" key="4">
    <source>
        <dbReference type="ARBA" id="ARBA00022475"/>
    </source>
</evidence>
<dbReference type="PROSITE" id="PS50109">
    <property type="entry name" value="HIS_KIN"/>
    <property type="match status" value="1"/>
</dbReference>
<evidence type="ECO:0000256" key="5">
    <source>
        <dbReference type="ARBA" id="ARBA00022553"/>
    </source>
</evidence>
<keyword evidence="9" id="KW-0067">ATP-binding</keyword>
<evidence type="ECO:0000256" key="11">
    <source>
        <dbReference type="ARBA" id="ARBA00023136"/>
    </source>
</evidence>
<evidence type="ECO:0000259" key="14">
    <source>
        <dbReference type="PROSITE" id="PS50885"/>
    </source>
</evidence>
<keyword evidence="10" id="KW-0902">Two-component regulatory system</keyword>
<keyword evidence="4" id="KW-1003">Cell membrane</keyword>
<keyword evidence="12" id="KW-1133">Transmembrane helix</keyword>
<dbReference type="EMBL" id="BORT01000025">
    <property type="protein sequence ID" value="GIO49839.1"/>
    <property type="molecule type" value="Genomic_DNA"/>
</dbReference>
<dbReference type="PRINTS" id="PR00344">
    <property type="entry name" value="BCTRLSENSOR"/>
</dbReference>
<evidence type="ECO:0000256" key="12">
    <source>
        <dbReference type="SAM" id="Phobius"/>
    </source>
</evidence>
<keyword evidence="11 12" id="KW-0472">Membrane</keyword>
<evidence type="ECO:0000256" key="6">
    <source>
        <dbReference type="ARBA" id="ARBA00022679"/>
    </source>
</evidence>
<dbReference type="GO" id="GO:0000155">
    <property type="term" value="F:phosphorelay sensor kinase activity"/>
    <property type="evidence" value="ECO:0007669"/>
    <property type="project" value="InterPro"/>
</dbReference>
<dbReference type="PANTHER" id="PTHR34220:SF7">
    <property type="entry name" value="SENSOR HISTIDINE KINASE YPDA"/>
    <property type="match status" value="1"/>
</dbReference>
<gene>
    <name evidence="15" type="ORF">J34TS1_46040</name>
</gene>
<dbReference type="InterPro" id="IPR003594">
    <property type="entry name" value="HATPase_dom"/>
</dbReference>
<dbReference type="Gene3D" id="6.10.340.10">
    <property type="match status" value="1"/>
</dbReference>
<proteinExistence type="predicted"/>
<evidence type="ECO:0000313" key="15">
    <source>
        <dbReference type="EMBL" id="GIO49839.1"/>
    </source>
</evidence>
<keyword evidence="5" id="KW-0597">Phosphoprotein</keyword>
<comment type="caution">
    <text evidence="15">The sequence shown here is derived from an EMBL/GenBank/DDBJ whole genome shotgun (WGS) entry which is preliminary data.</text>
</comment>
<evidence type="ECO:0000256" key="7">
    <source>
        <dbReference type="ARBA" id="ARBA00022741"/>
    </source>
</evidence>
<dbReference type="SUPFAM" id="SSF55874">
    <property type="entry name" value="ATPase domain of HSP90 chaperone/DNA topoisomerase II/histidine kinase"/>
    <property type="match status" value="1"/>
</dbReference>
<evidence type="ECO:0000256" key="9">
    <source>
        <dbReference type="ARBA" id="ARBA00022840"/>
    </source>
</evidence>
<dbReference type="RefSeq" id="WP_212980196.1">
    <property type="nucleotide sequence ID" value="NZ_AP025343.1"/>
</dbReference>
<dbReference type="InterPro" id="IPR003660">
    <property type="entry name" value="HAMP_dom"/>
</dbReference>
<dbReference type="SMART" id="SM00387">
    <property type="entry name" value="HATPase_c"/>
    <property type="match status" value="1"/>
</dbReference>
<dbReference type="InterPro" id="IPR036890">
    <property type="entry name" value="HATPase_C_sf"/>
</dbReference>
<evidence type="ECO:0000313" key="16">
    <source>
        <dbReference type="Proteomes" id="UP000682811"/>
    </source>
</evidence>
<feature type="domain" description="HAMP" evidence="14">
    <location>
        <begin position="325"/>
        <end position="377"/>
    </location>
</feature>
<name>A0A920CU24_9BACL</name>
<dbReference type="PANTHER" id="PTHR34220">
    <property type="entry name" value="SENSOR HISTIDINE KINASE YPDA"/>
    <property type="match status" value="1"/>
</dbReference>
<keyword evidence="8" id="KW-0418">Kinase</keyword>
<sequence>MDNDNRTGLSKKMFLPFGMKLFISYLVLIMVPIFIFGYMANTILLDMYEKQMNSNLSGTLAQIRDNINYKLADTQRLSDILYFDENMPLEIMRYEEGWVSYQTTKKMLIPKFRQTVDSTNRKIWLSVYLKNETLPEIYNNDEPDTDVLAKGKHWELFHLRRIENKPWYKQFPQEDYGKTVIWQQVEDDSRFGRISLLRRLVDTRNPTKLETIGFMRISVYLSEIFESVDTRKIGSGSMLLILDEDNRIVYGSGDHVPDLHSDYRLMDTSRFTVLGEQVPKLNWKLTALVPDTIIQHETRRVNLLTLVICLASFVVISLVALGVSRFFSKRVSKVVSILNLFQQGDFHKRFHYKGNDEFTMIAASLNKLGEQTEHLIKEVYATNLKKKEAELETLQAQINPHFLYNTLSSISRLAKFGQVDKQHQMVMNLAKFYRLSLNEGQTIIAIHKELEQTQAYLDIQKVKYGERMEVEFQIEPQIVKFVTVKLILQPFLENALQHAWRGDRIYIRVSGWHDAETDSIEFEIMDDGNGMSKDTLQQVNSAMDSAGAVRSSGRGRGYGIRNVNERIKLYFGKEYGVQLFSRLGIGTTVRIRIPLRHVQQQQSTEPPDTRWTG</sequence>
<keyword evidence="16" id="KW-1185">Reference proteome</keyword>
<dbReference type="Gene3D" id="3.30.565.10">
    <property type="entry name" value="Histidine kinase-like ATPase, C-terminal domain"/>
    <property type="match status" value="1"/>
</dbReference>